<dbReference type="SMART" id="SM00822">
    <property type="entry name" value="PKS_KR"/>
    <property type="match status" value="1"/>
</dbReference>
<evidence type="ECO:0000259" key="4">
    <source>
        <dbReference type="SMART" id="SM00822"/>
    </source>
</evidence>
<evidence type="ECO:0000256" key="3">
    <source>
        <dbReference type="RuleBase" id="RU000363"/>
    </source>
</evidence>
<evidence type="ECO:0000313" key="6">
    <source>
        <dbReference type="Proteomes" id="UP000198935"/>
    </source>
</evidence>
<dbReference type="PANTHER" id="PTHR43976">
    <property type="entry name" value="SHORT CHAIN DEHYDROGENASE"/>
    <property type="match status" value="1"/>
</dbReference>
<dbReference type="NCBIfam" id="NF005372">
    <property type="entry name" value="PRK06914.1"/>
    <property type="match status" value="1"/>
</dbReference>
<evidence type="ECO:0000313" key="5">
    <source>
        <dbReference type="EMBL" id="SDY29153.1"/>
    </source>
</evidence>
<dbReference type="PRINTS" id="PR00080">
    <property type="entry name" value="SDRFAMILY"/>
</dbReference>
<dbReference type="Proteomes" id="UP000198935">
    <property type="component" value="Unassembled WGS sequence"/>
</dbReference>
<dbReference type="InterPro" id="IPR002347">
    <property type="entry name" value="SDR_fam"/>
</dbReference>
<reference evidence="6" key="1">
    <citation type="submission" date="2016-10" db="EMBL/GenBank/DDBJ databases">
        <authorList>
            <person name="Varghese N."/>
            <person name="Submissions S."/>
        </authorList>
    </citation>
    <scope>NUCLEOTIDE SEQUENCE [LARGE SCALE GENOMIC DNA]</scope>
    <source>
        <strain evidence="6">SP</strain>
    </source>
</reference>
<dbReference type="InterPro" id="IPR036291">
    <property type="entry name" value="NAD(P)-bd_dom_sf"/>
</dbReference>
<feature type="domain" description="Ketoreductase" evidence="4">
    <location>
        <begin position="2"/>
        <end position="183"/>
    </location>
</feature>
<dbReference type="GO" id="GO:0016491">
    <property type="term" value="F:oxidoreductase activity"/>
    <property type="evidence" value="ECO:0007669"/>
    <property type="project" value="UniProtKB-KW"/>
</dbReference>
<dbReference type="OrthoDB" id="9775296at2"/>
<proteinExistence type="inferred from homology"/>
<dbReference type="InterPro" id="IPR020904">
    <property type="entry name" value="Sc_DH/Rdtase_CS"/>
</dbReference>
<dbReference type="AlphaFoldDB" id="A0A1H3IMV2"/>
<dbReference type="EMBL" id="FNPI01000001">
    <property type="protein sequence ID" value="SDY29153.1"/>
    <property type="molecule type" value="Genomic_DNA"/>
</dbReference>
<organism evidence="5 6">
    <name type="scientific">Evansella caseinilytica</name>
    <dbReference type="NCBI Taxonomy" id="1503961"/>
    <lineage>
        <taxon>Bacteria</taxon>
        <taxon>Bacillati</taxon>
        <taxon>Bacillota</taxon>
        <taxon>Bacilli</taxon>
        <taxon>Bacillales</taxon>
        <taxon>Bacillaceae</taxon>
        <taxon>Evansella</taxon>
    </lineage>
</organism>
<dbReference type="InterPro" id="IPR057326">
    <property type="entry name" value="KR_dom"/>
</dbReference>
<keyword evidence="2" id="KW-0560">Oxidoreductase</keyword>
<comment type="similarity">
    <text evidence="1 3">Belongs to the short-chain dehydrogenases/reductases (SDR) family.</text>
</comment>
<sequence length="277" mass="30828">MDVAIVTGANSGIGMLTTLELLKAGYTVVATMRNLENQEELVEHASRLELTDRLDVRKLDVTVLKDIEAVKDGVEKKYGKLTVLINNAGYCQGGFLSDLTTEEWRQQQDVNVHGPFQMTKIFLPLLERAAPANIINISSVSGLFGFPGMSPYCSSKFALEGLSESLRLELLPQRIFVSLVEPAAYNTKIWEKGLEKIESTQLEGAPIKQAVVSYAQQASAASSDPLEVARLIVKICRMKAPGFRYPIGKGARLLFHAKRWLPWRLLEKIVLRTLIKR</sequence>
<dbReference type="SUPFAM" id="SSF51735">
    <property type="entry name" value="NAD(P)-binding Rossmann-fold domains"/>
    <property type="match status" value="1"/>
</dbReference>
<dbReference type="Pfam" id="PF00106">
    <property type="entry name" value="adh_short"/>
    <property type="match status" value="1"/>
</dbReference>
<evidence type="ECO:0000256" key="1">
    <source>
        <dbReference type="ARBA" id="ARBA00006484"/>
    </source>
</evidence>
<dbReference type="PANTHER" id="PTHR43976:SF16">
    <property type="entry name" value="SHORT-CHAIN DEHYDROGENASE_REDUCTASE FAMILY PROTEIN"/>
    <property type="match status" value="1"/>
</dbReference>
<evidence type="ECO:0000256" key="2">
    <source>
        <dbReference type="ARBA" id="ARBA00023002"/>
    </source>
</evidence>
<dbReference type="PRINTS" id="PR00081">
    <property type="entry name" value="GDHRDH"/>
</dbReference>
<dbReference type="STRING" id="1503961.SAMN05421736_101877"/>
<dbReference type="Gene3D" id="3.40.50.720">
    <property type="entry name" value="NAD(P)-binding Rossmann-like Domain"/>
    <property type="match status" value="1"/>
</dbReference>
<dbReference type="PROSITE" id="PS00061">
    <property type="entry name" value="ADH_SHORT"/>
    <property type="match status" value="1"/>
</dbReference>
<accession>A0A1H3IMV2</accession>
<dbReference type="InterPro" id="IPR051911">
    <property type="entry name" value="SDR_oxidoreductase"/>
</dbReference>
<keyword evidence="6" id="KW-1185">Reference proteome</keyword>
<gene>
    <name evidence="5" type="ORF">SAMN05421736_101877</name>
</gene>
<protein>
    <submittedName>
        <fullName evidence="5">NADP-dependent 3-hydroxy acid dehydrogenase YdfG</fullName>
    </submittedName>
</protein>
<name>A0A1H3IMV2_9BACI</name>